<protein>
    <recommendedName>
        <fullName evidence="8">Thiopurine S-methyltransferase</fullName>
    </recommendedName>
</protein>
<dbReference type="Gene3D" id="3.40.50.150">
    <property type="entry name" value="Vaccinia Virus protein VP39"/>
    <property type="match status" value="1"/>
</dbReference>
<dbReference type="Pfam" id="PF05724">
    <property type="entry name" value="TPMT"/>
    <property type="match status" value="2"/>
</dbReference>
<keyword evidence="5" id="KW-0732">Signal</keyword>
<dbReference type="InterPro" id="IPR029063">
    <property type="entry name" value="SAM-dependent_MTases_sf"/>
</dbReference>
<evidence type="ECO:0000313" key="7">
    <source>
        <dbReference type="Proteomes" id="UP001515480"/>
    </source>
</evidence>
<dbReference type="GO" id="GO:0032259">
    <property type="term" value="P:methylation"/>
    <property type="evidence" value="ECO:0007669"/>
    <property type="project" value="UniProtKB-KW"/>
</dbReference>
<gene>
    <name evidence="6" type="ORF">AB1Y20_019761</name>
</gene>
<dbReference type="AlphaFoldDB" id="A0AB34JVJ3"/>
<feature type="chain" id="PRO_5044227837" description="Thiopurine S-methyltransferase" evidence="5">
    <location>
        <begin position="23"/>
        <end position="322"/>
    </location>
</feature>
<evidence type="ECO:0000256" key="5">
    <source>
        <dbReference type="SAM" id="SignalP"/>
    </source>
</evidence>
<sequence length="322" mass="35518">MRRAVATGAAAASFLLWQQADSGAGVASASSGRSPRRDGAQPSQPDGQPAKVDRMLRWREKWEAGVTRWHLSYPHPLLKQYDVELLGPVVGREAQSILLPLCGKSVDLGYLARRGHDVVGVEGVGLAIDALLRDWGEELTVPRPHWISEESRPSSIRVRMGRAGWYQKMASEQLGKTETGTPYTTAELLRVVEGDFLQLSPQMLADFGLGQFEPARGATNGTFDAAFDRGALVAVNPADRPQYAEVLTSLICPGGKVLLVAVEHEPFFGPPFSLTHEQVTTLFSDHFEVQLLQREDTLDKEPSWRERGATKFEEVAYLLTKR</sequence>
<evidence type="ECO:0000256" key="1">
    <source>
        <dbReference type="ARBA" id="ARBA00022603"/>
    </source>
</evidence>
<evidence type="ECO:0000313" key="6">
    <source>
        <dbReference type="EMBL" id="KAL1524882.1"/>
    </source>
</evidence>
<dbReference type="PROSITE" id="PS51585">
    <property type="entry name" value="SAM_MT_TPMT"/>
    <property type="match status" value="1"/>
</dbReference>
<feature type="region of interest" description="Disordered" evidence="4">
    <location>
        <begin position="25"/>
        <end position="51"/>
    </location>
</feature>
<accession>A0AB34JVJ3</accession>
<comment type="caution">
    <text evidence="6">The sequence shown here is derived from an EMBL/GenBank/DDBJ whole genome shotgun (WGS) entry which is preliminary data.</text>
</comment>
<keyword evidence="3" id="KW-0949">S-adenosyl-L-methionine</keyword>
<keyword evidence="7" id="KW-1185">Reference proteome</keyword>
<keyword evidence="2" id="KW-0808">Transferase</keyword>
<evidence type="ECO:0000256" key="2">
    <source>
        <dbReference type="ARBA" id="ARBA00022679"/>
    </source>
</evidence>
<name>A0AB34JVJ3_PRYPA</name>
<reference evidence="6 7" key="1">
    <citation type="journal article" date="2024" name="Science">
        <title>Giant polyketide synthase enzymes in the biosynthesis of giant marine polyether toxins.</title>
        <authorList>
            <person name="Fallon T.R."/>
            <person name="Shende V.V."/>
            <person name="Wierzbicki I.H."/>
            <person name="Pendleton A.L."/>
            <person name="Watervoot N.F."/>
            <person name="Auber R.P."/>
            <person name="Gonzalez D.J."/>
            <person name="Wisecaver J.H."/>
            <person name="Moore B.S."/>
        </authorList>
    </citation>
    <scope>NUCLEOTIDE SEQUENCE [LARGE SCALE GENOMIC DNA]</scope>
    <source>
        <strain evidence="6 7">12B1</strain>
    </source>
</reference>
<evidence type="ECO:0000256" key="4">
    <source>
        <dbReference type="SAM" id="MobiDB-lite"/>
    </source>
</evidence>
<dbReference type="PANTHER" id="PTHR10259:SF11">
    <property type="entry name" value="THIOPURINE S-METHYLTRANSFERASE"/>
    <property type="match status" value="1"/>
</dbReference>
<dbReference type="PANTHER" id="PTHR10259">
    <property type="entry name" value="THIOPURINE S-METHYLTRANSFERASE"/>
    <property type="match status" value="1"/>
</dbReference>
<proteinExistence type="predicted"/>
<evidence type="ECO:0000256" key="3">
    <source>
        <dbReference type="ARBA" id="ARBA00022691"/>
    </source>
</evidence>
<dbReference type="EMBL" id="JBGBPQ010000004">
    <property type="protein sequence ID" value="KAL1524882.1"/>
    <property type="molecule type" value="Genomic_DNA"/>
</dbReference>
<feature type="signal peptide" evidence="5">
    <location>
        <begin position="1"/>
        <end position="22"/>
    </location>
</feature>
<dbReference type="InterPro" id="IPR008854">
    <property type="entry name" value="TPMT"/>
</dbReference>
<evidence type="ECO:0008006" key="8">
    <source>
        <dbReference type="Google" id="ProtNLM"/>
    </source>
</evidence>
<keyword evidence="1" id="KW-0489">Methyltransferase</keyword>
<dbReference type="Proteomes" id="UP001515480">
    <property type="component" value="Unassembled WGS sequence"/>
</dbReference>
<organism evidence="6 7">
    <name type="scientific">Prymnesium parvum</name>
    <name type="common">Toxic golden alga</name>
    <dbReference type="NCBI Taxonomy" id="97485"/>
    <lineage>
        <taxon>Eukaryota</taxon>
        <taxon>Haptista</taxon>
        <taxon>Haptophyta</taxon>
        <taxon>Prymnesiophyceae</taxon>
        <taxon>Prymnesiales</taxon>
        <taxon>Prymnesiaceae</taxon>
        <taxon>Prymnesium</taxon>
    </lineage>
</organism>
<dbReference type="SUPFAM" id="SSF53335">
    <property type="entry name" value="S-adenosyl-L-methionine-dependent methyltransferases"/>
    <property type="match status" value="1"/>
</dbReference>
<dbReference type="GO" id="GO:0008119">
    <property type="term" value="F:thiopurine S-methyltransferase activity"/>
    <property type="evidence" value="ECO:0007669"/>
    <property type="project" value="TreeGrafter"/>
</dbReference>